<keyword evidence="8" id="KW-1185">Reference proteome</keyword>
<dbReference type="GO" id="GO:0003723">
    <property type="term" value="F:RNA binding"/>
    <property type="evidence" value="ECO:0007669"/>
    <property type="project" value="TreeGrafter"/>
</dbReference>
<dbReference type="HOGENOM" id="CLU_048451_2_1_1"/>
<dbReference type="OMA" id="AEMNIRH"/>
<dbReference type="Pfam" id="PF01876">
    <property type="entry name" value="RNase_P_p30"/>
    <property type="match status" value="1"/>
</dbReference>
<dbReference type="STRING" id="77166.N6UAU4"/>
<dbReference type="EMBL" id="KB741002">
    <property type="protein sequence ID" value="ENN75752.1"/>
    <property type="molecule type" value="Genomic_DNA"/>
</dbReference>
<evidence type="ECO:0000313" key="8">
    <source>
        <dbReference type="Proteomes" id="UP000019118"/>
    </source>
</evidence>
<dbReference type="Proteomes" id="UP000019118">
    <property type="component" value="Unassembled WGS sequence"/>
</dbReference>
<feature type="region of interest" description="Disordered" evidence="4">
    <location>
        <begin position="272"/>
        <end position="293"/>
    </location>
</feature>
<dbReference type="KEGG" id="dpa:109539243"/>
<feature type="non-terminal residue" evidence="5">
    <location>
        <position position="1"/>
    </location>
</feature>
<dbReference type="Proteomes" id="UP000030742">
    <property type="component" value="Unassembled WGS sequence"/>
</dbReference>
<comment type="similarity">
    <text evidence="2">Belongs to the eukaryotic/archaeal RNase P protein component 3 family.</text>
</comment>
<reference evidence="8 9" key="1">
    <citation type="journal article" date="2013" name="Genome Biol.">
        <title>Draft genome of the mountain pine beetle, Dendroctonus ponderosae Hopkins, a major forest pest.</title>
        <authorList>
            <person name="Keeling C.I."/>
            <person name="Yuen M.M."/>
            <person name="Liao N.Y."/>
            <person name="Docking T.R."/>
            <person name="Chan S.K."/>
            <person name="Taylor G.A."/>
            <person name="Palmquist D.L."/>
            <person name="Jackman S.D."/>
            <person name="Nguyen A."/>
            <person name="Li M."/>
            <person name="Henderson H."/>
            <person name="Janes J.K."/>
            <person name="Zhao Y."/>
            <person name="Pandoh P."/>
            <person name="Moore R."/>
            <person name="Sperling F.A."/>
            <person name="Huber D.P."/>
            <person name="Birol I."/>
            <person name="Jones S.J."/>
            <person name="Bohlmann J."/>
        </authorList>
    </citation>
    <scope>NUCLEOTIDE SEQUENCE</scope>
</reference>
<keyword evidence="3" id="KW-0819">tRNA processing</keyword>
<dbReference type="InterPro" id="IPR016195">
    <property type="entry name" value="Pol/histidinol_Pase-like"/>
</dbReference>
<evidence type="ECO:0000256" key="4">
    <source>
        <dbReference type="SAM" id="MobiDB-lite"/>
    </source>
</evidence>
<dbReference type="Gene3D" id="3.20.20.140">
    <property type="entry name" value="Metal-dependent hydrolases"/>
    <property type="match status" value="1"/>
</dbReference>
<evidence type="ECO:0000256" key="2">
    <source>
        <dbReference type="ARBA" id="ARBA00007331"/>
    </source>
</evidence>
<sequence>MPDWNNTGFYDLNVHESCLEPAVRVVTLQTLYNLGYRTIAVNQVVEVDAHPETKKKKKKGEPRDVWADVLPEPCNLQELRKLAVDLNVKNVTFLNRLTLIFASQDSLHRYLKSSNFKKYDIIAVIPTTTPALMFICSNLDADIIGFNPQNKLTLRMNRKIYTQLVDKGYHFELTYSSAIQDSTKRKNLIHLSHLYHTFGKSKNIIFSSAAESHMFIRSPYDVTSLGLLFGLNELQSKNAILHNPKNVILNAIGRQHGKAVMMVENTEPMDLDEPIVLDSDEDPDEPAQKKSKL</sequence>
<protein>
    <submittedName>
        <fullName evidence="5 7">Uncharacterized protein</fullName>
    </submittedName>
</protein>
<dbReference type="PANTHER" id="PTHR13031">
    <property type="entry name" value="RIBONUCLEASE P SUBUNIT P30"/>
    <property type="match status" value="1"/>
</dbReference>
<dbReference type="GO" id="GO:0005655">
    <property type="term" value="C:nucleolar ribonuclease P complex"/>
    <property type="evidence" value="ECO:0007669"/>
    <property type="project" value="TreeGrafter"/>
</dbReference>
<evidence type="ECO:0000313" key="6">
    <source>
        <dbReference type="EMBL" id="ERL87040.1"/>
    </source>
</evidence>
<feature type="compositionally biased region" description="Acidic residues" evidence="4">
    <location>
        <begin position="272"/>
        <end position="285"/>
    </location>
</feature>
<dbReference type="OrthoDB" id="17948at2759"/>
<gene>
    <name evidence="7" type="primary">109539243</name>
    <name evidence="6" type="ORF">D910_04442</name>
    <name evidence="5" type="ORF">YQE_07712</name>
</gene>
<dbReference type="SUPFAM" id="SSF89550">
    <property type="entry name" value="PHP domain-like"/>
    <property type="match status" value="1"/>
</dbReference>
<evidence type="ECO:0000313" key="9">
    <source>
        <dbReference type="Proteomes" id="UP000030742"/>
    </source>
</evidence>
<accession>N6UAU4</accession>
<dbReference type="GO" id="GO:0008033">
    <property type="term" value="P:tRNA processing"/>
    <property type="evidence" value="ECO:0007669"/>
    <property type="project" value="UniProtKB-KW"/>
</dbReference>
<proteinExistence type="inferred from homology"/>
<evidence type="ECO:0000256" key="1">
    <source>
        <dbReference type="ARBA" id="ARBA00004123"/>
    </source>
</evidence>
<dbReference type="AlphaFoldDB" id="N6UAU4"/>
<evidence type="ECO:0000256" key="3">
    <source>
        <dbReference type="ARBA" id="ARBA00022694"/>
    </source>
</evidence>
<comment type="subcellular location">
    <subcellularLocation>
        <location evidence="1">Nucleus</location>
    </subcellularLocation>
</comment>
<evidence type="ECO:0000313" key="5">
    <source>
        <dbReference type="EMBL" id="ENN75752.1"/>
    </source>
</evidence>
<name>N6UAU4_DENPD</name>
<organism evidence="5">
    <name type="scientific">Dendroctonus ponderosae</name>
    <name type="common">Mountain pine beetle</name>
    <dbReference type="NCBI Taxonomy" id="77166"/>
    <lineage>
        <taxon>Eukaryota</taxon>
        <taxon>Metazoa</taxon>
        <taxon>Ecdysozoa</taxon>
        <taxon>Arthropoda</taxon>
        <taxon>Hexapoda</taxon>
        <taxon>Insecta</taxon>
        <taxon>Pterygota</taxon>
        <taxon>Neoptera</taxon>
        <taxon>Endopterygota</taxon>
        <taxon>Coleoptera</taxon>
        <taxon>Polyphaga</taxon>
        <taxon>Cucujiformia</taxon>
        <taxon>Curculionidae</taxon>
        <taxon>Scolytinae</taxon>
        <taxon>Dendroctonus</taxon>
    </lineage>
</organism>
<reference evidence="7" key="2">
    <citation type="submission" date="2024-08" db="UniProtKB">
        <authorList>
            <consortium name="EnsemblMetazoa"/>
        </authorList>
    </citation>
    <scope>IDENTIFICATION</scope>
</reference>
<dbReference type="EMBL" id="KB631903">
    <property type="protein sequence ID" value="ERL87040.1"/>
    <property type="molecule type" value="Genomic_DNA"/>
</dbReference>
<dbReference type="EnsemblMetazoa" id="XM_019906879.1">
    <property type="protein sequence ID" value="XP_019762438.1"/>
    <property type="gene ID" value="LOC109539243"/>
</dbReference>
<dbReference type="InterPro" id="IPR002738">
    <property type="entry name" value="RNase_P_p30"/>
</dbReference>
<dbReference type="PANTHER" id="PTHR13031:SF0">
    <property type="entry name" value="RIBONUCLEASE P PROTEIN SUBUNIT P30"/>
    <property type="match status" value="1"/>
</dbReference>
<evidence type="ECO:0000313" key="7">
    <source>
        <dbReference type="EnsemblMetazoa" id="XP_019762438.1"/>
    </source>
</evidence>